<feature type="region of interest" description="Disordered" evidence="4">
    <location>
        <begin position="1"/>
        <end position="27"/>
    </location>
</feature>
<dbReference type="GO" id="GO:0043041">
    <property type="term" value="P:amino acid activation for nonribosomal peptide biosynthetic process"/>
    <property type="evidence" value="ECO:0007669"/>
    <property type="project" value="TreeGrafter"/>
</dbReference>
<dbReference type="Gene3D" id="3.40.50.12780">
    <property type="entry name" value="N-terminal domain of ligase-like"/>
    <property type="match status" value="1"/>
</dbReference>
<dbReference type="PROSITE" id="PS00455">
    <property type="entry name" value="AMP_BINDING"/>
    <property type="match status" value="1"/>
</dbReference>
<feature type="region of interest" description="Disordered" evidence="4">
    <location>
        <begin position="670"/>
        <end position="711"/>
    </location>
</feature>
<evidence type="ECO:0000256" key="1">
    <source>
        <dbReference type="ARBA" id="ARBA00001957"/>
    </source>
</evidence>
<keyword evidence="3" id="KW-0597">Phosphoprotein</keyword>
<gene>
    <name evidence="6" type="ORF">RVR_10170</name>
</gene>
<dbReference type="CDD" id="cd19531">
    <property type="entry name" value="LCL_NRPS-like"/>
    <property type="match status" value="1"/>
</dbReference>
<dbReference type="InterPro" id="IPR009081">
    <property type="entry name" value="PP-bd_ACP"/>
</dbReference>
<evidence type="ECO:0000256" key="3">
    <source>
        <dbReference type="ARBA" id="ARBA00022553"/>
    </source>
</evidence>
<keyword evidence="7" id="KW-1185">Reference proteome</keyword>
<dbReference type="Gene3D" id="3.30.559.10">
    <property type="entry name" value="Chloramphenicol acetyltransferase-like domain"/>
    <property type="match status" value="1"/>
</dbReference>
<feature type="compositionally biased region" description="Basic and acidic residues" evidence="4">
    <location>
        <begin position="1853"/>
        <end position="1868"/>
    </location>
</feature>
<dbReference type="SUPFAM" id="SSF51735">
    <property type="entry name" value="NAD(P)-binding Rossmann-fold domains"/>
    <property type="match status" value="2"/>
</dbReference>
<feature type="compositionally biased region" description="Low complexity" evidence="4">
    <location>
        <begin position="1"/>
        <end position="10"/>
    </location>
</feature>
<dbReference type="GO" id="GO:0044550">
    <property type="term" value="P:secondary metabolite biosynthetic process"/>
    <property type="evidence" value="ECO:0007669"/>
    <property type="project" value="TreeGrafter"/>
</dbReference>
<dbReference type="SMART" id="SM00823">
    <property type="entry name" value="PKS_PP"/>
    <property type="match status" value="1"/>
</dbReference>
<feature type="region of interest" description="Disordered" evidence="4">
    <location>
        <begin position="1265"/>
        <end position="1297"/>
    </location>
</feature>
<comment type="cofactor">
    <cofactor evidence="1">
        <name>pantetheine 4'-phosphate</name>
        <dbReference type="ChEBI" id="CHEBI:47942"/>
    </cofactor>
</comment>
<feature type="domain" description="Carrier" evidence="5">
    <location>
        <begin position="1766"/>
        <end position="1841"/>
    </location>
</feature>
<dbReference type="Pfam" id="PF00550">
    <property type="entry name" value="PP-binding"/>
    <property type="match status" value="1"/>
</dbReference>
<dbReference type="Gene3D" id="3.30.559.30">
    <property type="entry name" value="Nonribosomal peptide synthetase, condensation domain"/>
    <property type="match status" value="1"/>
</dbReference>
<dbReference type="SUPFAM" id="SSF47336">
    <property type="entry name" value="ACP-like"/>
    <property type="match status" value="1"/>
</dbReference>
<evidence type="ECO:0000256" key="2">
    <source>
        <dbReference type="ARBA" id="ARBA00022450"/>
    </source>
</evidence>
<sequence>MSPAPSQSAPPAAPAAPADPVPTAPLEFPASYDQERMWFFHRLDPGNPTYNVPLVLRLRGALDAARLDRALRRVVERHEILRTTYAAGTDGALRQFVHERADVRLEVRDLGGPAPAEPATDDPRVRASVRETVRAPFDLTGRPPLRARLVRLAADDHLLVFCVHHIATDGWSLGLLVTELDAFYRADAEGRPDGLPDLPIQYADYAEWQRDTLTPEALADRYDHWREVLAGLPPRIALPTDRPRPAEPTFRGARVDFDLPAGTARGIRALARRHGATLHMALLAGWNALLHRYGAGSRIVVGTLLANRDNEQLAPLMGLFVNTLPVRVDVDPDQPFTALLAAVRAASLDVQAHQDTPVDGLVHALGAGQDAGGGRSGASHDGAGGNPLFQVLFALQNFADQRLRLGGLDVERVDDEEESTRFDLELHVWEHPEHLHGSLVFDTDLFDLATAERIAAHYRRLLDSAVLDPDAPVGRLPLRPAPRERELAEAMARGGLLVRDAGGLVPPEGVPGEVWTADGAHTGLRGVLGPDGAVRVLDAVGFDGVVPGRVEIGGRSVQPAAVEEELLRAAPGLADVAVVPRAGADGGAELLAYVVPDGPADTADLAAHLPVPGSVVPVSRLPLTPDGAVDVPALLRLPVADAIEAGRLEKRLRADRPGARVAVLPAPAAPASLPRLPRPSAPAVRQPAGAPGPAAAPADGPPALVDGGPAVPPVDRTLVETLERVAGSAVGDLVLLREDGGSTRLAYGELRERALRALGGLRALGLGPGDRVLLQLEDHVAFLTVLWACVLGGQVAVPLAVPADYAAGDAACGRLRGAWDALERPLVVTADARLAELRAAAAGWPDLRAAGSDALCAAGPAAPRPADPDDPVLLMLTSGSTGRPKAVVLRHRNVLARSAGTAALNGLGPQDVSVNWLPLDHVGGVVMFHLRDTYLGCRQVHAPARWVLRDPLRWLDLAHRHRATMTWAPNFAFGLVGDRAAELPERGAGWDLSPLRFVMNAGEAIVPRVARRWLRLLAPFGLPGTAMRPAWGMSETSSAMVYSDRFTLGTTSDDDAFAEVGAPLPGCAVRIVDGPQEAPRVLAEGATGRLQVRGATVTTGYLAAPEQNAAAFTGDGWFDTGDLGTLTGGRLTLTGRAKDVVILNGVNHHSHEIESAVEELDCVEPSFTAAVAVRPPGAGGDELAVFFHPRGADGPEETARRVRHAVLDRIGVNPRFVLPVEQAEIPKTEIGKIQRAALRARFEAGAFTALDTATLPDHFHRPVWVPRALPPSPPEQAATPEPGAPPEQAPPGPVLLLPDGGGVAGRLAVLLRAAGREVVVADGPGAGPPEGCRPAAVVDLRCFGGRPAAGTRQDRREGYGLLELPRRCGRAGAVYVVTCDAVAALPHEVPDPERAALAGVLATLGHELPGARVLHLDLPDGDADEVAALLAAEVDRLPRERVVAHREGRRLARRLVPAREAGPDRPPFRPGGRYLVTGGAGGVGLLLARELTEVYGAGVLCLGRGPRPDALVPAAEYVRADVADAAAVGRAVREAEERWGARLDGVLHLAGAYREVPLDACAPADLDAALAAKADGARVLADLLGDREGLLFVAFSSVNGLFGGASVAGYSAASAYLDALAVGLRARGLDAYSLGWSMWDETGMSAGHPMKSLTRARGYRVLPPDEALASLAVALGRRAPHQLVGLDPGRPWIAAHLAGPAQPLTELAVHAEEETALGEAGPDRFGTLPAPRRVVVGPLPVDPVTGEVDRERLAKSGAREGAADGAPREGLESVIAAVWAEVLGAEGITRGASFFDLGGGSLQATRVHGLLQDRLGREVPMVELFRRPTLRALAEALEPAGAPAPAAGARGRGRAERRLRAAAARRDR</sequence>
<feature type="compositionally biased region" description="Low complexity" evidence="4">
    <location>
        <begin position="681"/>
        <end position="711"/>
    </location>
</feature>
<dbReference type="InterPro" id="IPR057326">
    <property type="entry name" value="KR_dom"/>
</dbReference>
<dbReference type="Gene3D" id="1.10.1200.10">
    <property type="entry name" value="ACP-like"/>
    <property type="match status" value="1"/>
</dbReference>
<name>A0A7U3VSX6_9ACTN</name>
<dbReference type="SUPFAM" id="SSF56801">
    <property type="entry name" value="Acetyl-CoA synthetase-like"/>
    <property type="match status" value="2"/>
</dbReference>
<dbReference type="SUPFAM" id="SSF52777">
    <property type="entry name" value="CoA-dependent acyltransferases"/>
    <property type="match status" value="2"/>
</dbReference>
<evidence type="ECO:0000259" key="5">
    <source>
        <dbReference type="PROSITE" id="PS50075"/>
    </source>
</evidence>
<feature type="compositionally biased region" description="Low complexity" evidence="4">
    <location>
        <begin position="1839"/>
        <end position="1849"/>
    </location>
</feature>
<reference evidence="6 7" key="1">
    <citation type="journal article" date="2010" name="J. Bacteriol.">
        <title>Biochemical characterization of a novel indole prenyltransferase from Streptomyces sp. SN-593.</title>
        <authorList>
            <person name="Takahashi S."/>
            <person name="Takagi H."/>
            <person name="Toyoda A."/>
            <person name="Uramoto M."/>
            <person name="Nogawa T."/>
            <person name="Ueki M."/>
            <person name="Sakaki Y."/>
            <person name="Osada H."/>
        </authorList>
    </citation>
    <scope>NUCLEOTIDE SEQUENCE [LARGE SCALE GENOMIC DNA]</scope>
    <source>
        <strain evidence="6 7">SN-593</strain>
    </source>
</reference>
<dbReference type="Proteomes" id="UP000595703">
    <property type="component" value="Chromosome"/>
</dbReference>
<dbReference type="Pfam" id="PF08659">
    <property type="entry name" value="KR"/>
    <property type="match status" value="1"/>
</dbReference>
<accession>A0A7U3VSX6</accession>
<dbReference type="KEGG" id="arev:RVR_10170"/>
<dbReference type="GO" id="GO:0031177">
    <property type="term" value="F:phosphopantetheine binding"/>
    <property type="evidence" value="ECO:0007669"/>
    <property type="project" value="InterPro"/>
</dbReference>
<dbReference type="InterPro" id="IPR045851">
    <property type="entry name" value="AMP-bd_C_sf"/>
</dbReference>
<proteinExistence type="predicted"/>
<dbReference type="PANTHER" id="PTHR45527:SF1">
    <property type="entry name" value="FATTY ACID SYNTHASE"/>
    <property type="match status" value="1"/>
</dbReference>
<dbReference type="EMBL" id="AP018365">
    <property type="protein sequence ID" value="BBB02295.1"/>
    <property type="molecule type" value="Genomic_DNA"/>
</dbReference>
<dbReference type="InterPro" id="IPR001242">
    <property type="entry name" value="Condensation_dom"/>
</dbReference>
<feature type="compositionally biased region" description="Pro residues" evidence="4">
    <location>
        <begin position="11"/>
        <end position="23"/>
    </location>
</feature>
<dbReference type="InterPro" id="IPR000873">
    <property type="entry name" value="AMP-dep_synth/lig_dom"/>
</dbReference>
<dbReference type="GO" id="GO:0008610">
    <property type="term" value="P:lipid biosynthetic process"/>
    <property type="evidence" value="ECO:0007669"/>
    <property type="project" value="UniProtKB-ARBA"/>
</dbReference>
<dbReference type="InterPro" id="IPR036736">
    <property type="entry name" value="ACP-like_sf"/>
</dbReference>
<dbReference type="Gene3D" id="3.40.50.720">
    <property type="entry name" value="NAD(P)-binding Rossmann-like Domain"/>
    <property type="match status" value="1"/>
</dbReference>
<protein>
    <submittedName>
        <fullName evidence="6">Putative non-ribosomal peptide synthetase</fullName>
    </submittedName>
</protein>
<dbReference type="InterPro" id="IPR013968">
    <property type="entry name" value="PKS_KR"/>
</dbReference>
<dbReference type="InterPro" id="IPR020845">
    <property type="entry name" value="AMP-binding_CS"/>
</dbReference>
<reference evidence="6 7" key="4">
    <citation type="journal article" date="2020" name="Sci. Rep.">
        <title>beta-carboline chemical signals induce reveromycin production through a LuxR family regulator in Streptomyces sp. SN-593.</title>
        <authorList>
            <person name="Panthee S."/>
            <person name="Kito N."/>
            <person name="Hayashi T."/>
            <person name="Shimizu T."/>
            <person name="Ishikawa J."/>
            <person name="Hamamoto H."/>
            <person name="Osada H."/>
            <person name="Takahashi S."/>
        </authorList>
    </citation>
    <scope>NUCLEOTIDE SEQUENCE [LARGE SCALE GENOMIC DNA]</scope>
    <source>
        <strain evidence="6 7">SN-593</strain>
    </source>
</reference>
<dbReference type="Pfam" id="PF00501">
    <property type="entry name" value="AMP-binding"/>
    <property type="match status" value="1"/>
</dbReference>
<feature type="region of interest" description="Disordered" evidence="4">
    <location>
        <begin position="1839"/>
        <end position="1868"/>
    </location>
</feature>
<reference evidence="6 7" key="2">
    <citation type="journal article" date="2011" name="J. Antibiot.">
        <title>Furaquinocins I and J: novel polyketide isoprenoid hybrid compounds from Streptomyces reveromyceticus SN-593.</title>
        <authorList>
            <person name="Panthee S."/>
            <person name="Takahashi S."/>
            <person name="Takagi H."/>
            <person name="Nogawa T."/>
            <person name="Oowada E."/>
            <person name="Uramoto M."/>
            <person name="Osada H."/>
        </authorList>
    </citation>
    <scope>NUCLEOTIDE SEQUENCE [LARGE SCALE GENOMIC DNA]</scope>
    <source>
        <strain evidence="6 7">SN-593</strain>
    </source>
</reference>
<dbReference type="SMART" id="SM00822">
    <property type="entry name" value="PKS_KR"/>
    <property type="match status" value="1"/>
</dbReference>
<dbReference type="InterPro" id="IPR020806">
    <property type="entry name" value="PKS_PP-bd"/>
</dbReference>
<dbReference type="PANTHER" id="PTHR45527">
    <property type="entry name" value="NONRIBOSOMAL PEPTIDE SYNTHETASE"/>
    <property type="match status" value="1"/>
</dbReference>
<keyword evidence="2" id="KW-0596">Phosphopantetheine</keyword>
<feature type="compositionally biased region" description="Pro residues" evidence="4">
    <location>
        <begin position="1282"/>
        <end position="1293"/>
    </location>
</feature>
<dbReference type="InterPro" id="IPR023213">
    <property type="entry name" value="CAT-like_dom_sf"/>
</dbReference>
<organism evidence="6 7">
    <name type="scientific">Actinacidiphila reveromycinica</name>
    <dbReference type="NCBI Taxonomy" id="659352"/>
    <lineage>
        <taxon>Bacteria</taxon>
        <taxon>Bacillati</taxon>
        <taxon>Actinomycetota</taxon>
        <taxon>Actinomycetes</taxon>
        <taxon>Kitasatosporales</taxon>
        <taxon>Streptomycetaceae</taxon>
        <taxon>Actinacidiphila</taxon>
    </lineage>
</organism>
<dbReference type="Gene3D" id="3.30.300.30">
    <property type="match status" value="2"/>
</dbReference>
<evidence type="ECO:0000313" key="6">
    <source>
        <dbReference type="EMBL" id="BBB02295.1"/>
    </source>
</evidence>
<dbReference type="PROSITE" id="PS50075">
    <property type="entry name" value="CARRIER"/>
    <property type="match status" value="1"/>
</dbReference>
<evidence type="ECO:0000256" key="4">
    <source>
        <dbReference type="SAM" id="MobiDB-lite"/>
    </source>
</evidence>
<dbReference type="GO" id="GO:0017000">
    <property type="term" value="P:antibiotic biosynthetic process"/>
    <property type="evidence" value="ECO:0007669"/>
    <property type="project" value="UniProtKB-ARBA"/>
</dbReference>
<evidence type="ECO:0000313" key="7">
    <source>
        <dbReference type="Proteomes" id="UP000595703"/>
    </source>
</evidence>
<dbReference type="InterPro" id="IPR042099">
    <property type="entry name" value="ANL_N_sf"/>
</dbReference>
<reference evidence="6 7" key="3">
    <citation type="journal article" date="2011" name="Nat. Chem. Biol.">
        <title>Reveromycin A biosynthesis uses RevG and RevJ for stereospecific spiroacetal formation.</title>
        <authorList>
            <person name="Takahashi S."/>
            <person name="Toyoda A."/>
            <person name="Sekiyama Y."/>
            <person name="Takagi H."/>
            <person name="Nogawa T."/>
            <person name="Uramoto M."/>
            <person name="Suzuki R."/>
            <person name="Koshino H."/>
            <person name="Kumano T."/>
            <person name="Panthee S."/>
            <person name="Dairi T."/>
            <person name="Ishikawa J."/>
            <person name="Ikeda H."/>
            <person name="Sakaki Y."/>
            <person name="Osada H."/>
        </authorList>
    </citation>
    <scope>NUCLEOTIDE SEQUENCE [LARGE SCALE GENOMIC DNA]</scope>
    <source>
        <strain evidence="6 7">SN-593</strain>
    </source>
</reference>
<dbReference type="FunFam" id="3.30.559.10:FF:000012">
    <property type="entry name" value="Non-ribosomal peptide synthetase"/>
    <property type="match status" value="1"/>
</dbReference>
<dbReference type="Pfam" id="PF00668">
    <property type="entry name" value="Condensation"/>
    <property type="match status" value="1"/>
</dbReference>
<dbReference type="GO" id="GO:0003824">
    <property type="term" value="F:catalytic activity"/>
    <property type="evidence" value="ECO:0007669"/>
    <property type="project" value="InterPro"/>
</dbReference>
<dbReference type="GO" id="GO:0005737">
    <property type="term" value="C:cytoplasm"/>
    <property type="evidence" value="ECO:0007669"/>
    <property type="project" value="TreeGrafter"/>
</dbReference>
<dbReference type="InterPro" id="IPR036291">
    <property type="entry name" value="NAD(P)-bd_dom_sf"/>
</dbReference>